<comment type="similarity">
    <text evidence="2 9">Belongs to the RecN family.</text>
</comment>
<feature type="coiled-coil region" evidence="10">
    <location>
        <begin position="333"/>
        <end position="360"/>
    </location>
</feature>
<accession>A0A2S7U4F6</accession>
<dbReference type="Pfam" id="PF02463">
    <property type="entry name" value="SMC_N"/>
    <property type="match status" value="1"/>
</dbReference>
<evidence type="ECO:0000256" key="4">
    <source>
        <dbReference type="ARBA" id="ARBA00022741"/>
    </source>
</evidence>
<evidence type="ECO:0000256" key="1">
    <source>
        <dbReference type="ARBA" id="ARBA00003618"/>
    </source>
</evidence>
<keyword evidence="13" id="KW-1185">Reference proteome</keyword>
<evidence type="ECO:0000256" key="3">
    <source>
        <dbReference type="ARBA" id="ARBA00021315"/>
    </source>
</evidence>
<proteinExistence type="inferred from homology"/>
<dbReference type="EMBL" id="MQWA01000001">
    <property type="protein sequence ID" value="PQJ29895.1"/>
    <property type="molecule type" value="Genomic_DNA"/>
</dbReference>
<dbReference type="PIRSF" id="PIRSF003128">
    <property type="entry name" value="RecN"/>
    <property type="match status" value="1"/>
</dbReference>
<evidence type="ECO:0000256" key="9">
    <source>
        <dbReference type="PIRNR" id="PIRNR003128"/>
    </source>
</evidence>
<dbReference type="PANTHER" id="PTHR11059:SF0">
    <property type="entry name" value="DNA REPAIR PROTEIN RECN"/>
    <property type="match status" value="1"/>
</dbReference>
<dbReference type="InterPro" id="IPR027417">
    <property type="entry name" value="P-loop_NTPase"/>
</dbReference>
<dbReference type="NCBIfam" id="TIGR00634">
    <property type="entry name" value="recN"/>
    <property type="match status" value="1"/>
</dbReference>
<dbReference type="InterPro" id="IPR003395">
    <property type="entry name" value="RecF/RecN/SMC_N"/>
</dbReference>
<reference evidence="12 13" key="1">
    <citation type="submission" date="2016-12" db="EMBL/GenBank/DDBJ databases">
        <title>Study of bacterial adaptation to deep sea.</title>
        <authorList>
            <person name="Song J."/>
            <person name="Yoshizawa S."/>
            <person name="Kogure K."/>
        </authorList>
    </citation>
    <scope>NUCLEOTIDE SEQUENCE [LARGE SCALE GENOMIC DNA]</scope>
    <source>
        <strain evidence="12 13">SAORIC-165</strain>
    </source>
</reference>
<dbReference type="GO" id="GO:0006281">
    <property type="term" value="P:DNA repair"/>
    <property type="evidence" value="ECO:0007669"/>
    <property type="project" value="UniProtKB-KW"/>
</dbReference>
<evidence type="ECO:0000256" key="2">
    <source>
        <dbReference type="ARBA" id="ARBA00009441"/>
    </source>
</evidence>
<dbReference type="CDD" id="cd03241">
    <property type="entry name" value="ABC_RecN"/>
    <property type="match status" value="2"/>
</dbReference>
<organism evidence="12 13">
    <name type="scientific">Rubritalea profundi</name>
    <dbReference type="NCBI Taxonomy" id="1658618"/>
    <lineage>
        <taxon>Bacteria</taxon>
        <taxon>Pseudomonadati</taxon>
        <taxon>Verrucomicrobiota</taxon>
        <taxon>Verrucomicrobiia</taxon>
        <taxon>Verrucomicrobiales</taxon>
        <taxon>Rubritaleaceae</taxon>
        <taxon>Rubritalea</taxon>
    </lineage>
</organism>
<evidence type="ECO:0000313" key="13">
    <source>
        <dbReference type="Proteomes" id="UP000239907"/>
    </source>
</evidence>
<dbReference type="GO" id="GO:0006310">
    <property type="term" value="P:DNA recombination"/>
    <property type="evidence" value="ECO:0007669"/>
    <property type="project" value="InterPro"/>
</dbReference>
<dbReference type="PANTHER" id="PTHR11059">
    <property type="entry name" value="DNA REPAIR PROTEIN RECN"/>
    <property type="match status" value="1"/>
</dbReference>
<evidence type="ECO:0000256" key="8">
    <source>
        <dbReference type="ARBA" id="ARBA00033408"/>
    </source>
</evidence>
<keyword evidence="6" id="KW-0067">ATP-binding</keyword>
<dbReference type="OrthoDB" id="9806954at2"/>
<dbReference type="AlphaFoldDB" id="A0A2S7U4F6"/>
<dbReference type="GO" id="GO:0009432">
    <property type="term" value="P:SOS response"/>
    <property type="evidence" value="ECO:0007669"/>
    <property type="project" value="TreeGrafter"/>
</dbReference>
<dbReference type="GO" id="GO:0005524">
    <property type="term" value="F:ATP binding"/>
    <property type="evidence" value="ECO:0007669"/>
    <property type="project" value="UniProtKB-KW"/>
</dbReference>
<comment type="function">
    <text evidence="1 9">May be involved in recombinational repair of damaged DNA.</text>
</comment>
<dbReference type="GO" id="GO:0043590">
    <property type="term" value="C:bacterial nucleoid"/>
    <property type="evidence" value="ECO:0007669"/>
    <property type="project" value="TreeGrafter"/>
</dbReference>
<protein>
    <recommendedName>
        <fullName evidence="3 9">DNA repair protein RecN</fullName>
    </recommendedName>
    <alternativeName>
        <fullName evidence="8 9">Recombination protein N</fullName>
    </alternativeName>
</protein>
<evidence type="ECO:0000256" key="7">
    <source>
        <dbReference type="ARBA" id="ARBA00023204"/>
    </source>
</evidence>
<keyword evidence="10" id="KW-0175">Coiled coil</keyword>
<keyword evidence="5 9" id="KW-0227">DNA damage</keyword>
<comment type="caution">
    <text evidence="12">The sequence shown here is derived from an EMBL/GenBank/DDBJ whole genome shotgun (WGS) entry which is preliminary data.</text>
</comment>
<evidence type="ECO:0000256" key="6">
    <source>
        <dbReference type="ARBA" id="ARBA00022840"/>
    </source>
</evidence>
<evidence type="ECO:0000256" key="5">
    <source>
        <dbReference type="ARBA" id="ARBA00022763"/>
    </source>
</evidence>
<feature type="domain" description="RecF/RecN/SMC N-terminal" evidence="11">
    <location>
        <begin position="2"/>
        <end position="500"/>
    </location>
</feature>
<name>A0A2S7U4F6_9BACT</name>
<sequence length="550" mass="60486">MLTHIFIKNLALVDQLTWQLGKGLIGVTGETGAGKSVIVGALKLVLGERAVKGMIRTGEVSCTVEAVFELDELEEVNRLLEDAGVEPCDGEQLLIRRVIGQSSNKQFVNNSPATLSVLKNLGDHLVDLHGPHDHQSLLSVERQLSMLDAYAVAQKDREAYRSIYSQWRNKLTELESLQKSEQANEQEIDLLRFQVEEIDVADIRPEEESEIEERYKRASNSSRLVEGSGQIAGILGREVNERLCEVQRLARELERLDPATLELLGGLDSALVELQELERSMADYTESLEIDPAEASALEGRINTFETLKRKYGPSLEDVCSHHARASERLSAIENRGGLIEQLRAEAEKLKAKLESAGLKLSTKRKKSAPRLAKEISKHIKELGFKQASFEVAVLQNETPSTSGLESVDFQFGPNPGEPLKPLRQVASSGEISRVMLAVKSALADQDATPLMVFDEIDANVGGEIARAVGEKMAVLGEKHQVISITHFPQVAAVAAEHFVVDKLVEDGRTRSTLRQVEGEQRIDELVRMLGGGDGEQARAMALSLMPQGV</sequence>
<dbReference type="Gene3D" id="3.40.50.300">
    <property type="entry name" value="P-loop containing nucleotide triphosphate hydrolases"/>
    <property type="match status" value="2"/>
</dbReference>
<evidence type="ECO:0000256" key="10">
    <source>
        <dbReference type="SAM" id="Coils"/>
    </source>
</evidence>
<evidence type="ECO:0000259" key="11">
    <source>
        <dbReference type="Pfam" id="PF02463"/>
    </source>
</evidence>
<dbReference type="InterPro" id="IPR004604">
    <property type="entry name" value="DNA_recomb/repair_RecN"/>
</dbReference>
<evidence type="ECO:0000313" key="12">
    <source>
        <dbReference type="EMBL" id="PQJ29895.1"/>
    </source>
</evidence>
<keyword evidence="4" id="KW-0547">Nucleotide-binding</keyword>
<keyword evidence="7 9" id="KW-0234">DNA repair</keyword>
<gene>
    <name evidence="12" type="ORF">BSZ32_16330</name>
</gene>
<dbReference type="SUPFAM" id="SSF52540">
    <property type="entry name" value="P-loop containing nucleoside triphosphate hydrolases"/>
    <property type="match status" value="1"/>
</dbReference>
<dbReference type="Proteomes" id="UP000239907">
    <property type="component" value="Unassembled WGS sequence"/>
</dbReference>
<dbReference type="RefSeq" id="WP_105044408.1">
    <property type="nucleotide sequence ID" value="NZ_MQWA01000001.1"/>
</dbReference>